<dbReference type="AlphaFoldDB" id="A0A060Y3D2"/>
<evidence type="ECO:0000313" key="1">
    <source>
        <dbReference type="EMBL" id="CDQ86433.1"/>
    </source>
</evidence>
<reference evidence="1" key="1">
    <citation type="journal article" date="2014" name="Nat. Commun.">
        <title>The rainbow trout genome provides novel insights into evolution after whole-genome duplication in vertebrates.</title>
        <authorList>
            <person name="Berthelot C."/>
            <person name="Brunet F."/>
            <person name="Chalopin D."/>
            <person name="Juanchich A."/>
            <person name="Bernard M."/>
            <person name="Noel B."/>
            <person name="Bento P."/>
            <person name="Da Silva C."/>
            <person name="Labadie K."/>
            <person name="Alberti A."/>
            <person name="Aury J.M."/>
            <person name="Louis A."/>
            <person name="Dehais P."/>
            <person name="Bardou P."/>
            <person name="Montfort J."/>
            <person name="Klopp C."/>
            <person name="Cabau C."/>
            <person name="Gaspin C."/>
            <person name="Thorgaard G.H."/>
            <person name="Boussaha M."/>
            <person name="Quillet E."/>
            <person name="Guyomard R."/>
            <person name="Galiana D."/>
            <person name="Bobe J."/>
            <person name="Volff J.N."/>
            <person name="Genet C."/>
            <person name="Wincker P."/>
            <person name="Jaillon O."/>
            <person name="Roest Crollius H."/>
            <person name="Guiguen Y."/>
        </authorList>
    </citation>
    <scope>NUCLEOTIDE SEQUENCE [LARGE SCALE GENOMIC DNA]</scope>
</reference>
<dbReference type="EMBL" id="FR907297">
    <property type="protein sequence ID" value="CDQ86433.1"/>
    <property type="molecule type" value="Genomic_DNA"/>
</dbReference>
<accession>A0A060Y3D2</accession>
<organism evidence="1 2">
    <name type="scientific">Oncorhynchus mykiss</name>
    <name type="common">Rainbow trout</name>
    <name type="synonym">Salmo gairdneri</name>
    <dbReference type="NCBI Taxonomy" id="8022"/>
    <lineage>
        <taxon>Eukaryota</taxon>
        <taxon>Metazoa</taxon>
        <taxon>Chordata</taxon>
        <taxon>Craniata</taxon>
        <taxon>Vertebrata</taxon>
        <taxon>Euteleostomi</taxon>
        <taxon>Actinopterygii</taxon>
        <taxon>Neopterygii</taxon>
        <taxon>Teleostei</taxon>
        <taxon>Protacanthopterygii</taxon>
        <taxon>Salmoniformes</taxon>
        <taxon>Salmonidae</taxon>
        <taxon>Salmoninae</taxon>
        <taxon>Oncorhynchus</taxon>
    </lineage>
</organism>
<protein>
    <submittedName>
        <fullName evidence="1">Uncharacterized protein</fullName>
    </submittedName>
</protein>
<dbReference type="PaxDb" id="8022-A0A060Y3D2"/>
<name>A0A060Y3D2_ONCMY</name>
<dbReference type="STRING" id="8022.A0A060Y3D2"/>
<reference evidence="1" key="2">
    <citation type="submission" date="2014-03" db="EMBL/GenBank/DDBJ databases">
        <authorList>
            <person name="Genoscope - CEA"/>
        </authorList>
    </citation>
    <scope>NUCLEOTIDE SEQUENCE</scope>
</reference>
<proteinExistence type="predicted"/>
<sequence length="334" mass="36373">MSLCILCGLQALGDSDFAGVLRQLLPLMKPRAVKGEEGSNSEYSSGSRSGEEECGPDELLVLLVYLYSLAGEAQPADDEGEEEKVERELIGALTLVITREAELSPLLQKLTGVEVCSSTTALMPDGSSPAVRLCSCCPGCGSIEELTMERAHTAVEGVFDTLRELSHARDHLKQLNSVYTASDGVHQVSCSLTHLNNVIGTRDPSPSSTHLHSILQNTLLFPSIEFLSTLLSTPISLCLFICSTIDKCSAHTYILYLHRSQAVILHFLLPSFIDTLVAITLTSNRRLCLLLFLPLIPILRQSHSLLNESLTSLCASVAHFSYEAHTVFLLFRVS</sequence>
<evidence type="ECO:0000313" key="2">
    <source>
        <dbReference type="Proteomes" id="UP000193380"/>
    </source>
</evidence>
<dbReference type="Proteomes" id="UP000193380">
    <property type="component" value="Unassembled WGS sequence"/>
</dbReference>
<gene>
    <name evidence="1" type="ORF">GSONMT00061626001</name>
</gene>